<dbReference type="OMA" id="ISECTDY"/>
<dbReference type="InParanoid" id="D2VGM5"/>
<feature type="compositionally biased region" description="Polar residues" evidence="1">
    <location>
        <begin position="270"/>
        <end position="285"/>
    </location>
</feature>
<organism evidence="3">
    <name type="scientific">Naegleria gruberi</name>
    <name type="common">Amoeba</name>
    <dbReference type="NCBI Taxonomy" id="5762"/>
    <lineage>
        <taxon>Eukaryota</taxon>
        <taxon>Discoba</taxon>
        <taxon>Heterolobosea</taxon>
        <taxon>Tetramitia</taxon>
        <taxon>Eutetramitia</taxon>
        <taxon>Vahlkampfiidae</taxon>
        <taxon>Naegleria</taxon>
    </lineage>
</organism>
<name>D2VGM5_NAEGR</name>
<feature type="compositionally biased region" description="Polar residues" evidence="1">
    <location>
        <begin position="63"/>
        <end position="89"/>
    </location>
</feature>
<feature type="compositionally biased region" description="Basic and acidic residues" evidence="1">
    <location>
        <begin position="1"/>
        <end position="12"/>
    </location>
</feature>
<feature type="region of interest" description="Disordered" evidence="1">
    <location>
        <begin position="1"/>
        <end position="113"/>
    </location>
</feature>
<accession>D2VGM5</accession>
<feature type="compositionally biased region" description="Low complexity" evidence="1">
    <location>
        <begin position="14"/>
        <end position="38"/>
    </location>
</feature>
<dbReference type="OrthoDB" id="10353090at2759"/>
<dbReference type="Proteomes" id="UP000006671">
    <property type="component" value="Unassembled WGS sequence"/>
</dbReference>
<feature type="region of interest" description="Disordered" evidence="1">
    <location>
        <begin position="270"/>
        <end position="376"/>
    </location>
</feature>
<dbReference type="EMBL" id="GG738870">
    <property type="protein sequence ID" value="EFC44089.1"/>
    <property type="molecule type" value="Genomic_DNA"/>
</dbReference>
<dbReference type="RefSeq" id="XP_002676833.1">
    <property type="nucleotide sequence ID" value="XM_002676787.1"/>
</dbReference>
<dbReference type="GeneID" id="8854094"/>
<dbReference type="AlphaFoldDB" id="D2VGM5"/>
<feature type="compositionally biased region" description="Low complexity" evidence="1">
    <location>
        <begin position="94"/>
        <end position="109"/>
    </location>
</feature>
<dbReference type="VEuPathDB" id="AmoebaDB:NAEGRDRAFT_68031"/>
<protein>
    <submittedName>
        <fullName evidence="2">Predicted protein</fullName>
    </submittedName>
</protein>
<evidence type="ECO:0000256" key="1">
    <source>
        <dbReference type="SAM" id="MobiDB-lite"/>
    </source>
</evidence>
<gene>
    <name evidence="2" type="ORF">NAEGRDRAFT_68031</name>
</gene>
<sequence length="408" mass="47250">MFNNDRMMERHHQGQQYNYNNGMNEQFSSSTNNQRSSRSGGGRKSPPPRYSSLTPDFDIGPPSSKTYSSYAPMSSEPNPASRTRKSMYSNELPPSYESSVSPTHSPSLSNNNNMMESKRREYLQQKLTHLKKQNTTSLEHFNIVREDVRQSKEMMEKQIMQTYGMMKQRLESLLQDSLRTLQDIENDMTEPLDTKIDQLKKNMRSIDMTESVLSRQPYSDSVKEKVDLCLKTNIPPFSSDIDICKLTDQNTFSLLRASAGFLADSNGLSSMKQPTSGSGRVNQLHNMDKPRYEQKYESREKDLKEFKYSEPSSKYKEREKPNTRNIPPSFDNFDDDSKSDVSLNNDYEYPRNYNSKEKKQTIRRISPDFKDDKSDRHSISDSVIASYQQLEDLYSQTKNFAVFKGTNF</sequence>
<proteinExistence type="predicted"/>
<feature type="compositionally biased region" description="Basic and acidic residues" evidence="1">
    <location>
        <begin position="354"/>
        <end position="376"/>
    </location>
</feature>
<reference evidence="2 3" key="1">
    <citation type="journal article" date="2010" name="Cell">
        <title>The genome of Naegleria gruberi illuminates early eukaryotic versatility.</title>
        <authorList>
            <person name="Fritz-Laylin L.K."/>
            <person name="Prochnik S.E."/>
            <person name="Ginger M.L."/>
            <person name="Dacks J.B."/>
            <person name="Carpenter M.L."/>
            <person name="Field M.C."/>
            <person name="Kuo A."/>
            <person name="Paredez A."/>
            <person name="Chapman J."/>
            <person name="Pham J."/>
            <person name="Shu S."/>
            <person name="Neupane R."/>
            <person name="Cipriano M."/>
            <person name="Mancuso J."/>
            <person name="Tu H."/>
            <person name="Salamov A."/>
            <person name="Lindquist E."/>
            <person name="Shapiro H."/>
            <person name="Lucas S."/>
            <person name="Grigoriev I.V."/>
            <person name="Cande W.Z."/>
            <person name="Fulton C."/>
            <person name="Rokhsar D.S."/>
            <person name="Dawson S.C."/>
        </authorList>
    </citation>
    <scope>NUCLEOTIDE SEQUENCE [LARGE SCALE GENOMIC DNA]</scope>
    <source>
        <strain evidence="2 3">NEG-M</strain>
    </source>
</reference>
<evidence type="ECO:0000313" key="2">
    <source>
        <dbReference type="EMBL" id="EFC44089.1"/>
    </source>
</evidence>
<evidence type="ECO:0000313" key="3">
    <source>
        <dbReference type="Proteomes" id="UP000006671"/>
    </source>
</evidence>
<feature type="compositionally biased region" description="Basic and acidic residues" evidence="1">
    <location>
        <begin position="286"/>
        <end position="322"/>
    </location>
</feature>
<dbReference type="KEGG" id="ngr:NAEGRDRAFT_68031"/>
<keyword evidence="3" id="KW-1185">Reference proteome</keyword>